<keyword evidence="3" id="KW-1185">Reference proteome</keyword>
<dbReference type="Proteomes" id="UP001165378">
    <property type="component" value="Unassembled WGS sequence"/>
</dbReference>
<reference evidence="2" key="1">
    <citation type="submission" date="2022-01" db="EMBL/GenBank/DDBJ databases">
        <title>Genome-Based Taxonomic Classification of the Phylum Actinobacteria.</title>
        <authorList>
            <person name="Gao Y."/>
        </authorList>
    </citation>
    <scope>NUCLEOTIDE SEQUENCE</scope>
    <source>
        <strain evidence="2">KLBMP 8922</strain>
    </source>
</reference>
<comment type="caution">
    <text evidence="2">The sequence shown here is derived from an EMBL/GenBank/DDBJ whole genome shotgun (WGS) entry which is preliminary data.</text>
</comment>
<dbReference type="AlphaFoldDB" id="A0AA41U030"/>
<sequence length="269" mass="28065">MVLAAAVYFAALAVLAAVVCGKRRRLLAGPGDGPEVRPMGLLETALLHGGRRRAAEAVVAELYEQGDLDCAYNGCLSVRGDLQPDGPAQSAVLEALHGRRAAPFPELARALGRTPTVRAAEDRLVRGGLLTPRRQVARMRACAVGAGALAFAGGAAVFGIAATAVSAGIPYHAVPLGLLSALLPLMSGLAALTGSVFYGYVRLPADLRLTALGRGTLGDPAPPKRLGMLIAREGHTELPDGTLRDALRPEPARAAAWHHRHRVRVTLRA</sequence>
<dbReference type="NCBIfam" id="TIGR04222">
    <property type="entry name" value="near_uncomplex"/>
    <property type="match status" value="1"/>
</dbReference>
<dbReference type="InterPro" id="IPR026467">
    <property type="entry name" value="Ser/Gly_Cys_C_dom"/>
</dbReference>
<keyword evidence="1" id="KW-0812">Transmembrane</keyword>
<dbReference type="RefSeq" id="WP_235052322.1">
    <property type="nucleotide sequence ID" value="NZ_JAKFHA010000005.1"/>
</dbReference>
<proteinExistence type="predicted"/>
<keyword evidence="1" id="KW-0472">Membrane</keyword>
<evidence type="ECO:0000313" key="3">
    <source>
        <dbReference type="Proteomes" id="UP001165378"/>
    </source>
</evidence>
<dbReference type="EMBL" id="JAKFHA010000005">
    <property type="protein sequence ID" value="MCF2528136.1"/>
    <property type="molecule type" value="Genomic_DNA"/>
</dbReference>
<keyword evidence="1" id="KW-1133">Transmembrane helix</keyword>
<organism evidence="2 3">
    <name type="scientific">Yinghuangia soli</name>
    <dbReference type="NCBI Taxonomy" id="2908204"/>
    <lineage>
        <taxon>Bacteria</taxon>
        <taxon>Bacillati</taxon>
        <taxon>Actinomycetota</taxon>
        <taxon>Actinomycetes</taxon>
        <taxon>Kitasatosporales</taxon>
        <taxon>Streptomycetaceae</taxon>
        <taxon>Yinghuangia</taxon>
    </lineage>
</organism>
<name>A0AA41U030_9ACTN</name>
<gene>
    <name evidence="2" type="ORF">LZ495_13005</name>
</gene>
<evidence type="ECO:0000256" key="1">
    <source>
        <dbReference type="SAM" id="Phobius"/>
    </source>
</evidence>
<accession>A0AA41U030</accession>
<protein>
    <submittedName>
        <fullName evidence="2">TIGR04222 domain-containing membrane protein</fullName>
    </submittedName>
</protein>
<feature type="transmembrane region" description="Helical" evidence="1">
    <location>
        <begin position="143"/>
        <end position="169"/>
    </location>
</feature>
<feature type="transmembrane region" description="Helical" evidence="1">
    <location>
        <begin position="176"/>
        <end position="201"/>
    </location>
</feature>
<evidence type="ECO:0000313" key="2">
    <source>
        <dbReference type="EMBL" id="MCF2528136.1"/>
    </source>
</evidence>